<dbReference type="PANTHER" id="PTHR46797:SF23">
    <property type="entry name" value="HTH-TYPE TRANSCRIPTIONAL REGULATOR SUTR"/>
    <property type="match status" value="1"/>
</dbReference>
<protein>
    <submittedName>
        <fullName evidence="5">Helix-turn-helix domain-containing protein</fullName>
    </submittedName>
</protein>
<accession>A0ABW1KU50</accession>
<dbReference type="PANTHER" id="PTHR46797">
    <property type="entry name" value="HTH-TYPE TRANSCRIPTIONAL REGULATOR"/>
    <property type="match status" value="1"/>
</dbReference>
<dbReference type="Proteomes" id="UP001596116">
    <property type="component" value="Unassembled WGS sequence"/>
</dbReference>
<comment type="caution">
    <text evidence="5">The sequence shown here is derived from an EMBL/GenBank/DDBJ whole genome shotgun (WGS) entry which is preliminary data.</text>
</comment>
<keyword evidence="2" id="KW-0238">DNA-binding</keyword>
<dbReference type="Gene3D" id="1.10.260.40">
    <property type="entry name" value="lambda repressor-like DNA-binding domains"/>
    <property type="match status" value="1"/>
</dbReference>
<dbReference type="SMART" id="SM00530">
    <property type="entry name" value="HTH_XRE"/>
    <property type="match status" value="1"/>
</dbReference>
<evidence type="ECO:0000313" key="6">
    <source>
        <dbReference type="Proteomes" id="UP001596116"/>
    </source>
</evidence>
<feature type="domain" description="HTH cro/C1-type" evidence="4">
    <location>
        <begin position="11"/>
        <end position="65"/>
    </location>
</feature>
<dbReference type="RefSeq" id="WP_379879022.1">
    <property type="nucleotide sequence ID" value="NZ_JBHPON010000001.1"/>
</dbReference>
<organism evidence="5 6">
    <name type="scientific">Hyphococcus aureus</name>
    <dbReference type="NCBI Taxonomy" id="2666033"/>
    <lineage>
        <taxon>Bacteria</taxon>
        <taxon>Pseudomonadati</taxon>
        <taxon>Pseudomonadota</taxon>
        <taxon>Alphaproteobacteria</taxon>
        <taxon>Parvularculales</taxon>
        <taxon>Parvularculaceae</taxon>
        <taxon>Hyphococcus</taxon>
    </lineage>
</organism>
<dbReference type="Pfam" id="PF01381">
    <property type="entry name" value="HTH_3"/>
    <property type="match status" value="1"/>
</dbReference>
<evidence type="ECO:0000313" key="5">
    <source>
        <dbReference type="EMBL" id="MFC6035585.1"/>
    </source>
</evidence>
<proteinExistence type="predicted"/>
<keyword evidence="6" id="KW-1185">Reference proteome</keyword>
<keyword evidence="3" id="KW-0804">Transcription</keyword>
<keyword evidence="1" id="KW-0805">Transcription regulation</keyword>
<dbReference type="InterPro" id="IPR010982">
    <property type="entry name" value="Lambda_DNA-bd_dom_sf"/>
</dbReference>
<sequence length="81" mass="9153">MDVRRRLSLNLQRLRREKGWSQEDLAEESGLHRTYISGIERCKKNPTITVVDRLAVALEAPMGALLEAPPKKAGAKARRTK</sequence>
<name>A0ABW1KU50_9PROT</name>
<evidence type="ECO:0000256" key="2">
    <source>
        <dbReference type="ARBA" id="ARBA00023125"/>
    </source>
</evidence>
<dbReference type="InterPro" id="IPR001387">
    <property type="entry name" value="Cro/C1-type_HTH"/>
</dbReference>
<evidence type="ECO:0000259" key="4">
    <source>
        <dbReference type="PROSITE" id="PS50943"/>
    </source>
</evidence>
<dbReference type="SUPFAM" id="SSF47413">
    <property type="entry name" value="lambda repressor-like DNA-binding domains"/>
    <property type="match status" value="1"/>
</dbReference>
<gene>
    <name evidence="5" type="ORF">ACFMB1_08535</name>
</gene>
<dbReference type="EMBL" id="JBHPON010000001">
    <property type="protein sequence ID" value="MFC6035585.1"/>
    <property type="molecule type" value="Genomic_DNA"/>
</dbReference>
<dbReference type="PROSITE" id="PS50943">
    <property type="entry name" value="HTH_CROC1"/>
    <property type="match status" value="1"/>
</dbReference>
<dbReference type="CDD" id="cd00093">
    <property type="entry name" value="HTH_XRE"/>
    <property type="match status" value="1"/>
</dbReference>
<dbReference type="InterPro" id="IPR050807">
    <property type="entry name" value="TransReg_Diox_bact_type"/>
</dbReference>
<evidence type="ECO:0000256" key="3">
    <source>
        <dbReference type="ARBA" id="ARBA00023163"/>
    </source>
</evidence>
<reference evidence="5 6" key="1">
    <citation type="submission" date="2024-09" db="EMBL/GenBank/DDBJ databases">
        <authorList>
            <person name="Zhang Z.-H."/>
        </authorList>
    </citation>
    <scope>NUCLEOTIDE SEQUENCE [LARGE SCALE GENOMIC DNA]</scope>
    <source>
        <strain evidence="5 6">HHTR114</strain>
    </source>
</reference>
<evidence type="ECO:0000256" key="1">
    <source>
        <dbReference type="ARBA" id="ARBA00023015"/>
    </source>
</evidence>